<keyword evidence="2" id="KW-0378">Hydrolase</keyword>
<evidence type="ECO:0000256" key="2">
    <source>
        <dbReference type="ARBA" id="ARBA00022801"/>
    </source>
</evidence>
<keyword evidence="1" id="KW-0645">Protease</keyword>
<evidence type="ECO:0000259" key="4">
    <source>
        <dbReference type="PROSITE" id="PS50240"/>
    </source>
</evidence>
<dbReference type="PANTHER" id="PTHR24252">
    <property type="entry name" value="ACROSIN-RELATED"/>
    <property type="match status" value="1"/>
</dbReference>
<dbReference type="AlphaFoldDB" id="A0A8J2PH07"/>
<dbReference type="OrthoDB" id="10002959at2759"/>
<organism evidence="5 6">
    <name type="scientific">Allacma fusca</name>
    <dbReference type="NCBI Taxonomy" id="39272"/>
    <lineage>
        <taxon>Eukaryota</taxon>
        <taxon>Metazoa</taxon>
        <taxon>Ecdysozoa</taxon>
        <taxon>Arthropoda</taxon>
        <taxon>Hexapoda</taxon>
        <taxon>Collembola</taxon>
        <taxon>Symphypleona</taxon>
        <taxon>Sminthuridae</taxon>
        <taxon>Allacma</taxon>
    </lineage>
</organism>
<dbReference type="PROSITE" id="PS50240">
    <property type="entry name" value="TRYPSIN_DOM"/>
    <property type="match status" value="1"/>
</dbReference>
<accession>A0A8J2PH07</accession>
<feature type="domain" description="Peptidase S1" evidence="4">
    <location>
        <begin position="26"/>
        <end position="141"/>
    </location>
</feature>
<evidence type="ECO:0000256" key="3">
    <source>
        <dbReference type="ARBA" id="ARBA00023157"/>
    </source>
</evidence>
<protein>
    <recommendedName>
        <fullName evidence="4">Peptidase S1 domain-containing protein</fullName>
    </recommendedName>
</protein>
<feature type="non-terminal residue" evidence="5">
    <location>
        <position position="1"/>
    </location>
</feature>
<dbReference type="GO" id="GO:0004252">
    <property type="term" value="F:serine-type endopeptidase activity"/>
    <property type="evidence" value="ECO:0007669"/>
    <property type="project" value="InterPro"/>
</dbReference>
<feature type="non-terminal residue" evidence="5">
    <location>
        <position position="141"/>
    </location>
</feature>
<dbReference type="GO" id="GO:0006508">
    <property type="term" value="P:proteolysis"/>
    <property type="evidence" value="ECO:0007669"/>
    <property type="project" value="UniProtKB-KW"/>
</dbReference>
<dbReference type="Pfam" id="PF00089">
    <property type="entry name" value="Trypsin"/>
    <property type="match status" value="1"/>
</dbReference>
<gene>
    <name evidence="5" type="ORF">AFUS01_LOCUS32045</name>
</gene>
<dbReference type="EMBL" id="CAJVCH010519204">
    <property type="protein sequence ID" value="CAG7821728.1"/>
    <property type="molecule type" value="Genomic_DNA"/>
</dbReference>
<proteinExistence type="predicted"/>
<sequence>DTQSESQAISEAELQALDEKDGTIRFQLEKYFIHPLYVRQTNDYDIALIKLSSPIDFLKTKLLKPACMPSLGTFNVTWENTQAIVAGWGLNHADATNTMATLQKLNVTVFTKAECEAYFDERFNARMMCAGYKEGGKDSCK</sequence>
<comment type="caution">
    <text evidence="5">The sequence shown here is derived from an EMBL/GenBank/DDBJ whole genome shotgun (WGS) entry which is preliminary data.</text>
</comment>
<evidence type="ECO:0000256" key="1">
    <source>
        <dbReference type="ARBA" id="ARBA00022670"/>
    </source>
</evidence>
<dbReference type="PANTHER" id="PTHR24252:SF17">
    <property type="entry name" value="SUPPRESSOR OF TUMORIGENICITY 14 PROTEIN HOMOLOG-RELATED"/>
    <property type="match status" value="1"/>
</dbReference>
<name>A0A8J2PH07_9HEXA</name>
<keyword evidence="6" id="KW-1185">Reference proteome</keyword>
<dbReference type="Proteomes" id="UP000708208">
    <property type="component" value="Unassembled WGS sequence"/>
</dbReference>
<evidence type="ECO:0000313" key="6">
    <source>
        <dbReference type="Proteomes" id="UP000708208"/>
    </source>
</evidence>
<keyword evidence="3" id="KW-1015">Disulfide bond</keyword>
<reference evidence="5" key="1">
    <citation type="submission" date="2021-06" db="EMBL/GenBank/DDBJ databases">
        <authorList>
            <person name="Hodson N. C."/>
            <person name="Mongue J. A."/>
            <person name="Jaron S. K."/>
        </authorList>
    </citation>
    <scope>NUCLEOTIDE SEQUENCE</scope>
</reference>
<evidence type="ECO:0000313" key="5">
    <source>
        <dbReference type="EMBL" id="CAG7821728.1"/>
    </source>
</evidence>
<dbReference type="SMART" id="SM00020">
    <property type="entry name" value="Tryp_SPc"/>
    <property type="match status" value="1"/>
</dbReference>
<dbReference type="InterPro" id="IPR001254">
    <property type="entry name" value="Trypsin_dom"/>
</dbReference>